<feature type="transmembrane region" description="Helical" evidence="1">
    <location>
        <begin position="43"/>
        <end position="61"/>
    </location>
</feature>
<accession>A0A7E4W6H8</accession>
<reference evidence="2" key="1">
    <citation type="journal article" date="2013" name="Genetics">
        <title>The draft genome and transcriptome of Panagrellus redivivus are shaped by the harsh demands of a free-living lifestyle.</title>
        <authorList>
            <person name="Srinivasan J."/>
            <person name="Dillman A.R."/>
            <person name="Macchietto M.G."/>
            <person name="Heikkinen L."/>
            <person name="Lakso M."/>
            <person name="Fracchia K.M."/>
            <person name="Antoshechkin I."/>
            <person name="Mortazavi A."/>
            <person name="Wong G."/>
            <person name="Sternberg P.W."/>
        </authorList>
    </citation>
    <scope>NUCLEOTIDE SEQUENCE [LARGE SCALE GENOMIC DNA]</scope>
    <source>
        <strain evidence="2">MT8872</strain>
    </source>
</reference>
<evidence type="ECO:0000313" key="3">
    <source>
        <dbReference type="WBParaSite" id="Pan_g6675.t1"/>
    </source>
</evidence>
<sequence>MSFGRMEDFLANNMRKRNNAIGILARDERFEGDNEREAANNKYLGYFMVAMSGALVIYVWYSRQQEP</sequence>
<dbReference type="WBParaSite" id="Pan_g6675.t1">
    <property type="protein sequence ID" value="Pan_g6675.t1"/>
    <property type="gene ID" value="Pan_g6675"/>
</dbReference>
<keyword evidence="1" id="KW-0472">Membrane</keyword>
<reference evidence="3" key="2">
    <citation type="submission" date="2020-10" db="UniProtKB">
        <authorList>
            <consortium name="WormBaseParasite"/>
        </authorList>
    </citation>
    <scope>IDENTIFICATION</scope>
</reference>
<name>A0A7E4W6H8_PANRE</name>
<evidence type="ECO:0000313" key="2">
    <source>
        <dbReference type="Proteomes" id="UP000492821"/>
    </source>
</evidence>
<evidence type="ECO:0000256" key="1">
    <source>
        <dbReference type="SAM" id="Phobius"/>
    </source>
</evidence>
<organism evidence="2 3">
    <name type="scientific">Panagrellus redivivus</name>
    <name type="common">Microworm</name>
    <dbReference type="NCBI Taxonomy" id="6233"/>
    <lineage>
        <taxon>Eukaryota</taxon>
        <taxon>Metazoa</taxon>
        <taxon>Ecdysozoa</taxon>
        <taxon>Nematoda</taxon>
        <taxon>Chromadorea</taxon>
        <taxon>Rhabditida</taxon>
        <taxon>Tylenchina</taxon>
        <taxon>Panagrolaimomorpha</taxon>
        <taxon>Panagrolaimoidea</taxon>
        <taxon>Panagrolaimidae</taxon>
        <taxon>Panagrellus</taxon>
    </lineage>
</organism>
<keyword evidence="2" id="KW-1185">Reference proteome</keyword>
<protein>
    <submittedName>
        <fullName evidence="3">Coiled-coil_56 domain-containing protein</fullName>
    </submittedName>
</protein>
<dbReference type="AlphaFoldDB" id="A0A7E4W6H8"/>
<proteinExistence type="predicted"/>
<keyword evidence="1" id="KW-1133">Transmembrane helix</keyword>
<keyword evidence="1" id="KW-0812">Transmembrane</keyword>
<dbReference type="Proteomes" id="UP000492821">
    <property type="component" value="Unassembled WGS sequence"/>
</dbReference>